<dbReference type="EMBL" id="MCBS01000732">
    <property type="protein sequence ID" value="RKF96058.1"/>
    <property type="molecule type" value="Genomic_DNA"/>
</dbReference>
<accession>A0A420JCU4</accession>
<sequence length="51" mass="6012">MWLTTSDYTGTIRRWFTGKSVLLRSILPIPSLPVIKFLHKFLATFMTTRLR</sequence>
<comment type="caution">
    <text evidence="1">The sequence shown here is derived from an EMBL/GenBank/DDBJ whole genome shotgun (WGS) entry which is preliminary data.</text>
</comment>
<dbReference type="AlphaFoldDB" id="A0A420JCU4"/>
<dbReference type="Proteomes" id="UP000285326">
    <property type="component" value="Unassembled WGS sequence"/>
</dbReference>
<organism evidence="1 2">
    <name type="scientific">Golovinomyces cichoracearum</name>
    <dbReference type="NCBI Taxonomy" id="62708"/>
    <lineage>
        <taxon>Eukaryota</taxon>
        <taxon>Fungi</taxon>
        <taxon>Dikarya</taxon>
        <taxon>Ascomycota</taxon>
        <taxon>Pezizomycotina</taxon>
        <taxon>Leotiomycetes</taxon>
        <taxon>Erysiphales</taxon>
        <taxon>Erysiphaceae</taxon>
        <taxon>Golovinomyces</taxon>
    </lineage>
</organism>
<evidence type="ECO:0000313" key="1">
    <source>
        <dbReference type="EMBL" id="RKF96058.1"/>
    </source>
</evidence>
<name>A0A420JCU4_9PEZI</name>
<evidence type="ECO:0000313" key="2">
    <source>
        <dbReference type="Proteomes" id="UP000285326"/>
    </source>
</evidence>
<proteinExistence type="predicted"/>
<reference evidence="1 2" key="1">
    <citation type="journal article" date="2018" name="BMC Genomics">
        <title>Comparative genome analyses reveal sequence features reflecting distinct modes of host-adaptation between dicot and monocot powdery mildew.</title>
        <authorList>
            <person name="Wu Y."/>
            <person name="Ma X."/>
            <person name="Pan Z."/>
            <person name="Kale S.D."/>
            <person name="Song Y."/>
            <person name="King H."/>
            <person name="Zhang Q."/>
            <person name="Presley C."/>
            <person name="Deng X."/>
            <person name="Wei C.I."/>
            <person name="Xiao S."/>
        </authorList>
    </citation>
    <scope>NUCLEOTIDE SEQUENCE [LARGE SCALE GENOMIC DNA]</scope>
    <source>
        <strain evidence="1">UMSG1</strain>
    </source>
</reference>
<protein>
    <submittedName>
        <fullName evidence="1">Uncharacterized protein</fullName>
    </submittedName>
</protein>
<gene>
    <name evidence="1" type="ORF">GcM1_007001</name>
</gene>